<protein>
    <submittedName>
        <fullName evidence="1">Uncharacterized protein</fullName>
    </submittedName>
</protein>
<evidence type="ECO:0000313" key="2">
    <source>
        <dbReference type="Proteomes" id="UP000712600"/>
    </source>
</evidence>
<gene>
    <name evidence="1" type="ORF">F2Q69_00049128</name>
</gene>
<reference evidence="1" key="1">
    <citation type="submission" date="2019-12" db="EMBL/GenBank/DDBJ databases">
        <title>Genome sequencing and annotation of Brassica cretica.</title>
        <authorList>
            <person name="Studholme D.J."/>
            <person name="Sarris P."/>
        </authorList>
    </citation>
    <scope>NUCLEOTIDE SEQUENCE</scope>
    <source>
        <strain evidence="1">PFS-109/04</strain>
        <tissue evidence="1">Leaf</tissue>
    </source>
</reference>
<dbReference type="AlphaFoldDB" id="A0A8S9PCU3"/>
<evidence type="ECO:0000313" key="1">
    <source>
        <dbReference type="EMBL" id="KAF3521343.1"/>
    </source>
</evidence>
<dbReference type="Proteomes" id="UP000712600">
    <property type="component" value="Unassembled WGS sequence"/>
</dbReference>
<proteinExistence type="predicted"/>
<accession>A0A8S9PCU3</accession>
<sequence length="53" mass="5967">MCSRSQHATSVRSSARDFSLFARHDLSLLDATRYRSQLDSQHARDPIAACSRS</sequence>
<name>A0A8S9PCU3_BRACR</name>
<organism evidence="1 2">
    <name type="scientific">Brassica cretica</name>
    <name type="common">Mustard</name>
    <dbReference type="NCBI Taxonomy" id="69181"/>
    <lineage>
        <taxon>Eukaryota</taxon>
        <taxon>Viridiplantae</taxon>
        <taxon>Streptophyta</taxon>
        <taxon>Embryophyta</taxon>
        <taxon>Tracheophyta</taxon>
        <taxon>Spermatophyta</taxon>
        <taxon>Magnoliopsida</taxon>
        <taxon>eudicotyledons</taxon>
        <taxon>Gunneridae</taxon>
        <taxon>Pentapetalae</taxon>
        <taxon>rosids</taxon>
        <taxon>malvids</taxon>
        <taxon>Brassicales</taxon>
        <taxon>Brassicaceae</taxon>
        <taxon>Brassiceae</taxon>
        <taxon>Brassica</taxon>
    </lineage>
</organism>
<dbReference type="EMBL" id="QGKX02001347">
    <property type="protein sequence ID" value="KAF3521343.1"/>
    <property type="molecule type" value="Genomic_DNA"/>
</dbReference>
<comment type="caution">
    <text evidence="1">The sequence shown here is derived from an EMBL/GenBank/DDBJ whole genome shotgun (WGS) entry which is preliminary data.</text>
</comment>